<reference evidence="1" key="2">
    <citation type="submission" date="2007-05" db="EMBL/GenBank/DDBJ databases">
        <title>Genome sequence of Fusobacterium nucleatum subspecies polymorphum - a genetically tractable Fusobacterium.</title>
        <authorList>
            <person name="Karpathy S.E."/>
            <person name="Xiang Q."/>
            <person name="Gioia J."/>
            <person name="Jiang H."/>
            <person name="Liu Y."/>
            <person name="Petrosino J.F."/>
            <person name="Yerrapragada S."/>
            <person name="Fox G.E."/>
            <person name="Kinder Haake S."/>
            <person name="Weinstock G.M."/>
            <person name="Highlander S.K."/>
        </authorList>
    </citation>
    <scope>NUCLEOTIDE SEQUENCE [LARGE SCALE GENOMIC DNA]</scope>
    <source>
        <strain evidence="1">ATCC 10953</strain>
    </source>
</reference>
<dbReference type="HOGENOM" id="CLU_3409396_0_0_0"/>
<dbReference type="EMBL" id="CM000440">
    <property type="protein sequence ID" value="EDK89006.1"/>
    <property type="molecule type" value="Genomic_DNA"/>
</dbReference>
<accession>A5TVT1</accession>
<gene>
    <name evidence="1" type="ORF">FNP_1220</name>
</gene>
<name>A5TVT1_FUSNP</name>
<proteinExistence type="predicted"/>
<evidence type="ECO:0000313" key="1">
    <source>
        <dbReference type="EMBL" id="EDK89006.1"/>
    </source>
</evidence>
<dbReference type="Proteomes" id="UP000001921">
    <property type="component" value="Chromosome"/>
</dbReference>
<dbReference type="AlphaFoldDB" id="A5TVT1"/>
<sequence>MKLLRRPIMLKEPFMSSRDIIGWQVVDIY</sequence>
<organism evidence="1">
    <name type="scientific">Fusobacterium polymorphum ATCC 10953</name>
    <dbReference type="NCBI Taxonomy" id="393480"/>
    <lineage>
        <taxon>Bacteria</taxon>
        <taxon>Fusobacteriati</taxon>
        <taxon>Fusobacteriota</taxon>
        <taxon>Fusobacteriia</taxon>
        <taxon>Fusobacteriales</taxon>
        <taxon>Fusobacteriaceae</taxon>
        <taxon>Fusobacterium</taxon>
    </lineage>
</organism>
<protein>
    <submittedName>
        <fullName evidence="1">Uncharacterized protein</fullName>
    </submittedName>
</protein>
<reference evidence="1" key="1">
    <citation type="submission" date="2006-07" db="EMBL/GenBank/DDBJ databases">
        <authorList>
            <person name="Qin X."/>
            <person name="Weinstock G.M."/>
        </authorList>
    </citation>
    <scope>NUCLEOTIDE SEQUENCE [LARGE SCALE GENOMIC DNA]</scope>
    <source>
        <strain evidence="1">ATCC 10953</strain>
    </source>
</reference>